<evidence type="ECO:0000313" key="2">
    <source>
        <dbReference type="EMBL" id="KAK1938449.1"/>
    </source>
</evidence>
<dbReference type="GO" id="GO:0000127">
    <property type="term" value="C:transcription factor TFIIIC complex"/>
    <property type="evidence" value="ECO:0007669"/>
    <property type="project" value="TreeGrafter"/>
</dbReference>
<name>A0AAD9GHA9_BABDI</name>
<dbReference type="Pfam" id="PF14559">
    <property type="entry name" value="TPR_19"/>
    <property type="match status" value="1"/>
</dbReference>
<dbReference type="PANTHER" id="PTHR23082:SF0">
    <property type="entry name" value="GENERAL TRANSCRIPTION FACTOR 3C POLYPEPTIDE 3"/>
    <property type="match status" value="1"/>
</dbReference>
<dbReference type="SUPFAM" id="SSF48452">
    <property type="entry name" value="TPR-like"/>
    <property type="match status" value="3"/>
</dbReference>
<reference evidence="2" key="1">
    <citation type="journal article" date="2014" name="Nucleic Acids Res.">
        <title>The evolutionary dynamics of variant antigen genes in Babesia reveal a history of genomic innovation underlying host-parasite interaction.</title>
        <authorList>
            <person name="Jackson A.P."/>
            <person name="Otto T.D."/>
            <person name="Darby A."/>
            <person name="Ramaprasad A."/>
            <person name="Xia D."/>
            <person name="Echaide I.E."/>
            <person name="Farber M."/>
            <person name="Gahlot S."/>
            <person name="Gamble J."/>
            <person name="Gupta D."/>
            <person name="Gupta Y."/>
            <person name="Jackson L."/>
            <person name="Malandrin L."/>
            <person name="Malas T.B."/>
            <person name="Moussa E."/>
            <person name="Nair M."/>
            <person name="Reid A.J."/>
            <person name="Sanders M."/>
            <person name="Sharma J."/>
            <person name="Tracey A."/>
            <person name="Quail M.A."/>
            <person name="Weir W."/>
            <person name="Wastling J.M."/>
            <person name="Hall N."/>
            <person name="Willadsen P."/>
            <person name="Lingelbach K."/>
            <person name="Shiels B."/>
            <person name="Tait A."/>
            <person name="Berriman M."/>
            <person name="Allred D.R."/>
            <person name="Pain A."/>
        </authorList>
    </citation>
    <scope>NUCLEOTIDE SEQUENCE</scope>
    <source>
        <strain evidence="2">1802A</strain>
    </source>
</reference>
<proteinExistence type="predicted"/>
<dbReference type="InterPro" id="IPR019734">
    <property type="entry name" value="TPR_rpt"/>
</dbReference>
<accession>A0AAD9GHA9</accession>
<keyword evidence="1" id="KW-0802">TPR repeat</keyword>
<dbReference type="GO" id="GO:0006383">
    <property type="term" value="P:transcription by RNA polymerase III"/>
    <property type="evidence" value="ECO:0007669"/>
    <property type="project" value="InterPro"/>
</dbReference>
<dbReference type="InterPro" id="IPR011990">
    <property type="entry name" value="TPR-like_helical_dom_sf"/>
</dbReference>
<feature type="repeat" description="TPR" evidence="1">
    <location>
        <begin position="169"/>
        <end position="202"/>
    </location>
</feature>
<evidence type="ECO:0000313" key="3">
    <source>
        <dbReference type="Proteomes" id="UP001195914"/>
    </source>
</evidence>
<organism evidence="2 3">
    <name type="scientific">Babesia divergens</name>
    <dbReference type="NCBI Taxonomy" id="32595"/>
    <lineage>
        <taxon>Eukaryota</taxon>
        <taxon>Sar</taxon>
        <taxon>Alveolata</taxon>
        <taxon>Apicomplexa</taxon>
        <taxon>Aconoidasida</taxon>
        <taxon>Piroplasmida</taxon>
        <taxon>Babesiidae</taxon>
        <taxon>Babesia</taxon>
    </lineage>
</organism>
<dbReference type="Proteomes" id="UP001195914">
    <property type="component" value="Unassembled WGS sequence"/>
</dbReference>
<dbReference type="Gene3D" id="1.25.40.10">
    <property type="entry name" value="Tetratricopeptide repeat domain"/>
    <property type="match status" value="4"/>
</dbReference>
<keyword evidence="3" id="KW-1185">Reference proteome</keyword>
<dbReference type="PANTHER" id="PTHR23082">
    <property type="entry name" value="TRANSCRIPTION INITIATION FACTOR IIIC TFIIIC , POLYPEPTIDE 3-RELATED"/>
    <property type="match status" value="1"/>
</dbReference>
<reference evidence="2" key="2">
    <citation type="submission" date="2021-05" db="EMBL/GenBank/DDBJ databases">
        <authorList>
            <person name="Pain A."/>
        </authorList>
    </citation>
    <scope>NUCLEOTIDE SEQUENCE</scope>
    <source>
        <strain evidence="2">1802A</strain>
    </source>
</reference>
<dbReference type="SMART" id="SM00028">
    <property type="entry name" value="TPR"/>
    <property type="match status" value="5"/>
</dbReference>
<gene>
    <name evidence="2" type="ORF">X943_001284</name>
</gene>
<dbReference type="GO" id="GO:0005840">
    <property type="term" value="C:ribosome"/>
    <property type="evidence" value="ECO:0007669"/>
    <property type="project" value="UniProtKB-KW"/>
</dbReference>
<dbReference type="EMBL" id="JAHBMH010000024">
    <property type="protein sequence ID" value="KAK1938449.1"/>
    <property type="molecule type" value="Genomic_DNA"/>
</dbReference>
<keyword evidence="2" id="KW-0689">Ribosomal protein</keyword>
<sequence length="948" mass="108229">MDGYVRRERPPLELLDDEPVGECSDAEVDEEELNSFLMGDLLATPEPRRRRKLSFADKLMRRLMKKNKTAKRQTLKTIGTQRKKKKRRTAAHPSKLTPQLEKFMQEAMNHYLNGSFEEAIKILKEVVRRAPGLHDPFHLLGVIYQEEYGDIVTATGYYLLAAHLVQTDLELWRRIGEMSQEIGNVDQAIYCFKKCLKTNEGDINEEVTFALAMCHLEKNDHHNAIKRLYTLFELHPDDALLLNELSKSLMAIGDKETLLAVLCTYYGESKDIETAKLVCQLHNSLKLYTECIEFAESVAETLRVKLVKLPLDILASYVIAALYVDMDVSKELEAIWQTEQVDPAMLYAIATALTNRCQETAIRWFRRGYNENDKTTIDLLLAEQAIHMARCIVIVEKDHEMARRILQHILEREPANSEVIILLADILVQAGKHSEADELLVRLTTTDLNRLKMIQKPIDAEERKRELTDLEATVQDLLDMCFSDENFRIPPCLLAKTCGKQETPEFKAIAQKVNTWINRFLRVVNDCELDTERTYKKLSSTKINRPHTEDSSVTDNIDINKETSKNYSFLRTKKDLGLQSVEDIIGNRMSASALSLPSGWGNYEHLLVNAASLMAIVRRCREGVQLLEIITNNKKRYKSAVDIAKRKQLLATVEELSYRMYNSTTKNNAAELSCFGGMFKIALGHARGELAKQGSLNTYGTLLSTGALAKSACISLSSSAEKDTLLENRSWVTRQLLHNPQNFDLLMLAGHFCTMSGNWPFAIEEYKRALIQRPNDQVTALCLATSYFNSLSSRAVEDSKKYILLGMTFLQYSFQLRRNHTENHPCEAVFIAECEYNMARATHFLNLLHLAVPLYERCIKTIRDAEDKFEGIQNDDAIECPCIICSMSRRNARTYPHSVTGLAGGKYVWEYERKQILRAAAYNLYLIYTMNKNTVQAANVAAHHIQWN</sequence>
<keyword evidence="2" id="KW-0687">Ribonucleoprotein</keyword>
<dbReference type="PROSITE" id="PS50005">
    <property type="entry name" value="TPR"/>
    <property type="match status" value="1"/>
</dbReference>
<dbReference type="InterPro" id="IPR039340">
    <property type="entry name" value="Tfc4/TFIIIC-102/Sfc4"/>
</dbReference>
<evidence type="ECO:0000256" key="1">
    <source>
        <dbReference type="PROSITE-ProRule" id="PRU00339"/>
    </source>
</evidence>
<dbReference type="AlphaFoldDB" id="A0AAD9GHA9"/>
<protein>
    <submittedName>
        <fullName evidence="2">Ribosomal protein L19-like protein</fullName>
    </submittedName>
</protein>
<comment type="caution">
    <text evidence="2">The sequence shown here is derived from an EMBL/GenBank/DDBJ whole genome shotgun (WGS) entry which is preliminary data.</text>
</comment>